<reference evidence="4 5" key="1">
    <citation type="submission" date="2018-05" db="EMBL/GenBank/DDBJ databases">
        <title>Genome sequencing and assembly of the regulated plant pathogen Lachnellula willkommii and related sister species for the development of diagnostic species identification markers.</title>
        <authorList>
            <person name="Giroux E."/>
            <person name="Bilodeau G."/>
        </authorList>
    </citation>
    <scope>NUCLEOTIDE SEQUENCE [LARGE SCALE GENOMIC DNA]</scope>
    <source>
        <strain evidence="4 5">CBS 172.35</strain>
    </source>
</reference>
<name>A0A559MBM1_9HELO</name>
<evidence type="ECO:0000256" key="2">
    <source>
        <dbReference type="ARBA" id="ARBA00022801"/>
    </source>
</evidence>
<dbReference type="Gene3D" id="3.40.50.850">
    <property type="entry name" value="Isochorismatase-like"/>
    <property type="match status" value="1"/>
</dbReference>
<feature type="non-terminal residue" evidence="4">
    <location>
        <position position="193"/>
    </location>
</feature>
<protein>
    <recommendedName>
        <fullName evidence="3">Isochorismatase-like domain-containing protein</fullName>
    </recommendedName>
</protein>
<evidence type="ECO:0000313" key="4">
    <source>
        <dbReference type="EMBL" id="TVY90293.1"/>
    </source>
</evidence>
<dbReference type="InterPro" id="IPR036380">
    <property type="entry name" value="Isochorismatase-like_sf"/>
</dbReference>
<comment type="similarity">
    <text evidence="1">Belongs to the isochorismatase family.</text>
</comment>
<dbReference type="EMBL" id="QGML01000917">
    <property type="protein sequence ID" value="TVY90293.1"/>
    <property type="molecule type" value="Genomic_DNA"/>
</dbReference>
<keyword evidence="5" id="KW-1185">Reference proteome</keyword>
<dbReference type="InterPro" id="IPR050272">
    <property type="entry name" value="Isochorismatase-like_hydrls"/>
</dbReference>
<dbReference type="InterPro" id="IPR000868">
    <property type="entry name" value="Isochorismatase-like_dom"/>
</dbReference>
<evidence type="ECO:0000259" key="3">
    <source>
        <dbReference type="Pfam" id="PF00857"/>
    </source>
</evidence>
<dbReference type="Pfam" id="PF00857">
    <property type="entry name" value="Isochorismatase"/>
    <property type="match status" value="1"/>
</dbReference>
<organism evidence="4 5">
    <name type="scientific">Lachnellula willkommii</name>
    <dbReference type="NCBI Taxonomy" id="215461"/>
    <lineage>
        <taxon>Eukaryota</taxon>
        <taxon>Fungi</taxon>
        <taxon>Dikarya</taxon>
        <taxon>Ascomycota</taxon>
        <taxon>Pezizomycotina</taxon>
        <taxon>Leotiomycetes</taxon>
        <taxon>Helotiales</taxon>
        <taxon>Lachnaceae</taxon>
        <taxon>Lachnellula</taxon>
    </lineage>
</organism>
<sequence>MSANLTFGPPGQEWHYSRTSKTYDLSGASPKKLTLATTEGPEGTSFTIAPEATALVIIDMQNFFLDERCMEHPNGVGAVGPIIEVIEKCREAGIQIIWLNWALTPQDLLTLPAGIKRGFMKDALLPTSSSSLRSYTGLGSDLGGSRGRCLVAGSWNADIYEPLKAHMRDSDLHCAKNRMSGLWEREQGLWGVL</sequence>
<dbReference type="Proteomes" id="UP000315522">
    <property type="component" value="Unassembled WGS sequence"/>
</dbReference>
<dbReference type="GO" id="GO:0016787">
    <property type="term" value="F:hydrolase activity"/>
    <property type="evidence" value="ECO:0007669"/>
    <property type="project" value="UniProtKB-KW"/>
</dbReference>
<evidence type="ECO:0000256" key="1">
    <source>
        <dbReference type="ARBA" id="ARBA00006336"/>
    </source>
</evidence>
<comment type="caution">
    <text evidence="4">The sequence shown here is derived from an EMBL/GenBank/DDBJ whole genome shotgun (WGS) entry which is preliminary data.</text>
</comment>
<dbReference type="PANTHER" id="PTHR43540:SF9">
    <property type="entry name" value="FAMILY HYDROLASE, PUTATIVE (AFU_ORTHOLOGUE AFUA_2G08700)-RELATED"/>
    <property type="match status" value="1"/>
</dbReference>
<dbReference type="AlphaFoldDB" id="A0A559MBM1"/>
<feature type="domain" description="Isochorismatase-like" evidence="3">
    <location>
        <begin position="53"/>
        <end position="183"/>
    </location>
</feature>
<gene>
    <name evidence="4" type="ORF">LAWI1_G006329</name>
</gene>
<dbReference type="SUPFAM" id="SSF52499">
    <property type="entry name" value="Isochorismatase-like hydrolases"/>
    <property type="match status" value="1"/>
</dbReference>
<proteinExistence type="inferred from homology"/>
<evidence type="ECO:0000313" key="5">
    <source>
        <dbReference type="Proteomes" id="UP000315522"/>
    </source>
</evidence>
<accession>A0A559MBM1</accession>
<dbReference type="PANTHER" id="PTHR43540">
    <property type="entry name" value="PEROXYUREIDOACRYLATE/UREIDOACRYLATE AMIDOHYDROLASE-RELATED"/>
    <property type="match status" value="1"/>
</dbReference>
<keyword evidence="2" id="KW-0378">Hydrolase</keyword>